<reference evidence="3" key="1">
    <citation type="submission" date="2020-05" db="UniProtKB">
        <authorList>
            <consortium name="EnsemblMetazoa"/>
        </authorList>
    </citation>
    <scope>IDENTIFICATION</scope>
    <source>
        <strain evidence="3">TTRI</strain>
    </source>
</reference>
<dbReference type="InterPro" id="IPR034804">
    <property type="entry name" value="SQR/QFR_C/D"/>
</dbReference>
<dbReference type="Proteomes" id="UP000078200">
    <property type="component" value="Unassembled WGS sequence"/>
</dbReference>
<name>A0A1A9VM39_GLOAU</name>
<dbReference type="STRING" id="7395.A0A1A9VM39"/>
<evidence type="ECO:0000313" key="4">
    <source>
        <dbReference type="Proteomes" id="UP000078200"/>
    </source>
</evidence>
<keyword evidence="2" id="KW-0812">Transmembrane</keyword>
<protein>
    <submittedName>
        <fullName evidence="3">Succinate dehydrogenase [ubiquinone] cytochrome b small subunit</fullName>
    </submittedName>
</protein>
<dbReference type="AlphaFoldDB" id="A0A1A9VM39"/>
<proteinExistence type="predicted"/>
<keyword evidence="4" id="KW-1185">Reference proteome</keyword>
<keyword evidence="2" id="KW-0472">Membrane</keyword>
<evidence type="ECO:0000256" key="2">
    <source>
        <dbReference type="SAM" id="Phobius"/>
    </source>
</evidence>
<keyword evidence="2" id="KW-1133">Transmembrane helix</keyword>
<dbReference type="Gene3D" id="1.20.1300.10">
    <property type="entry name" value="Fumarate reductase/succinate dehydrogenase, transmembrane subunit"/>
    <property type="match status" value="1"/>
</dbReference>
<dbReference type="EnsemblMetazoa" id="GAUT041359-RA">
    <property type="protein sequence ID" value="GAUT041359-PA"/>
    <property type="gene ID" value="GAUT041359"/>
</dbReference>
<organism evidence="3 4">
    <name type="scientific">Glossina austeni</name>
    <name type="common">Savannah tsetse fly</name>
    <dbReference type="NCBI Taxonomy" id="7395"/>
    <lineage>
        <taxon>Eukaryota</taxon>
        <taxon>Metazoa</taxon>
        <taxon>Ecdysozoa</taxon>
        <taxon>Arthropoda</taxon>
        <taxon>Hexapoda</taxon>
        <taxon>Insecta</taxon>
        <taxon>Pterygota</taxon>
        <taxon>Neoptera</taxon>
        <taxon>Endopterygota</taxon>
        <taxon>Diptera</taxon>
        <taxon>Brachycera</taxon>
        <taxon>Muscomorpha</taxon>
        <taxon>Hippoboscoidea</taxon>
        <taxon>Glossinidae</taxon>
        <taxon>Glossina</taxon>
    </lineage>
</organism>
<sequence length="83" mass="9021">MQSVISDYMRSAVVGKTLPIVTRVLVIIFSVAALCGLYQLVYDDIGIAPTIKKFWVITAPKEQPEPVSQEVEKRGVAGAQKGT</sequence>
<dbReference type="Pfam" id="PF05328">
    <property type="entry name" value="CybS"/>
    <property type="match status" value="1"/>
</dbReference>
<accession>A0A1A9VM39</accession>
<dbReference type="VEuPathDB" id="VectorBase:GAUT041359"/>
<evidence type="ECO:0000256" key="1">
    <source>
        <dbReference type="SAM" id="MobiDB-lite"/>
    </source>
</evidence>
<dbReference type="GO" id="GO:0016020">
    <property type="term" value="C:membrane"/>
    <property type="evidence" value="ECO:0007669"/>
    <property type="project" value="InterPro"/>
</dbReference>
<feature type="region of interest" description="Disordered" evidence="1">
    <location>
        <begin position="63"/>
        <end position="83"/>
    </location>
</feature>
<feature type="transmembrane region" description="Helical" evidence="2">
    <location>
        <begin position="20"/>
        <end position="42"/>
    </location>
</feature>
<evidence type="ECO:0000313" key="3">
    <source>
        <dbReference type="EnsemblMetazoa" id="GAUT041359-PA"/>
    </source>
</evidence>